<accession>A0A2P2QDG3</accession>
<organism evidence="1">
    <name type="scientific">Rhizophora mucronata</name>
    <name type="common">Asiatic mangrove</name>
    <dbReference type="NCBI Taxonomy" id="61149"/>
    <lineage>
        <taxon>Eukaryota</taxon>
        <taxon>Viridiplantae</taxon>
        <taxon>Streptophyta</taxon>
        <taxon>Embryophyta</taxon>
        <taxon>Tracheophyta</taxon>
        <taxon>Spermatophyta</taxon>
        <taxon>Magnoliopsida</taxon>
        <taxon>eudicotyledons</taxon>
        <taxon>Gunneridae</taxon>
        <taxon>Pentapetalae</taxon>
        <taxon>rosids</taxon>
        <taxon>fabids</taxon>
        <taxon>Malpighiales</taxon>
        <taxon>Rhizophoraceae</taxon>
        <taxon>Rhizophora</taxon>
    </lineage>
</organism>
<name>A0A2P2QDG3_RHIMU</name>
<evidence type="ECO:0000313" key="1">
    <source>
        <dbReference type="EMBL" id="MBX65060.1"/>
    </source>
</evidence>
<proteinExistence type="predicted"/>
<reference evidence="1" key="1">
    <citation type="submission" date="2018-02" db="EMBL/GenBank/DDBJ databases">
        <title>Rhizophora mucronata_Transcriptome.</title>
        <authorList>
            <person name="Meera S.P."/>
            <person name="Sreeshan A."/>
            <person name="Augustine A."/>
        </authorList>
    </citation>
    <scope>NUCLEOTIDE SEQUENCE</scope>
    <source>
        <tissue evidence="1">Leaf</tissue>
    </source>
</reference>
<protein>
    <submittedName>
        <fullName evidence="1">Uncharacterized protein</fullName>
    </submittedName>
</protein>
<sequence>MLRGDNKFYSHTVSNDIDIFSSTCSIAIKFPND</sequence>
<dbReference type="AlphaFoldDB" id="A0A2P2QDG3"/>
<dbReference type="EMBL" id="GGEC01084576">
    <property type="protein sequence ID" value="MBX65060.1"/>
    <property type="molecule type" value="Transcribed_RNA"/>
</dbReference>